<evidence type="ECO:0000256" key="12">
    <source>
        <dbReference type="SAM" id="SignalP"/>
    </source>
</evidence>
<evidence type="ECO:0000256" key="3">
    <source>
        <dbReference type="ARBA" id="ARBA00022448"/>
    </source>
</evidence>
<keyword evidence="9 10" id="KW-0998">Cell outer membrane</keyword>
<keyword evidence="5 10" id="KW-0812">Transmembrane</keyword>
<dbReference type="Gene3D" id="2.170.130.10">
    <property type="entry name" value="TonB-dependent receptor, plug domain"/>
    <property type="match status" value="1"/>
</dbReference>
<evidence type="ECO:0000256" key="9">
    <source>
        <dbReference type="ARBA" id="ARBA00023237"/>
    </source>
</evidence>
<evidence type="ECO:0000256" key="7">
    <source>
        <dbReference type="ARBA" id="ARBA00023136"/>
    </source>
</evidence>
<proteinExistence type="inferred from homology"/>
<accession>A0ABW0RZ74</accession>
<evidence type="ECO:0000256" key="1">
    <source>
        <dbReference type="ARBA" id="ARBA00004571"/>
    </source>
</evidence>
<comment type="subcellular location">
    <subcellularLocation>
        <location evidence="1 10">Cell outer membrane</location>
        <topology evidence="1 10">Multi-pass membrane protein</topology>
    </subcellularLocation>
</comment>
<comment type="similarity">
    <text evidence="2 10 11">Belongs to the TonB-dependent receptor family.</text>
</comment>
<keyword evidence="16" id="KW-1185">Reference proteome</keyword>
<feature type="domain" description="TonB-dependent receptor-like beta-barrel" evidence="13">
    <location>
        <begin position="285"/>
        <end position="695"/>
    </location>
</feature>
<feature type="chain" id="PRO_5045771208" evidence="12">
    <location>
        <begin position="28"/>
        <end position="735"/>
    </location>
</feature>
<evidence type="ECO:0000256" key="11">
    <source>
        <dbReference type="RuleBase" id="RU003357"/>
    </source>
</evidence>
<dbReference type="Proteomes" id="UP001596086">
    <property type="component" value="Unassembled WGS sequence"/>
</dbReference>
<dbReference type="InterPro" id="IPR036942">
    <property type="entry name" value="Beta-barrel_TonB_sf"/>
</dbReference>
<evidence type="ECO:0000259" key="14">
    <source>
        <dbReference type="Pfam" id="PF07715"/>
    </source>
</evidence>
<dbReference type="PANTHER" id="PTHR40980:SF4">
    <property type="entry name" value="TONB-DEPENDENT RECEPTOR-LIKE BETA-BARREL DOMAIN-CONTAINING PROTEIN"/>
    <property type="match status" value="1"/>
</dbReference>
<comment type="caution">
    <text evidence="15">The sequence shown here is derived from an EMBL/GenBank/DDBJ whole genome shotgun (WGS) entry which is preliminary data.</text>
</comment>
<sequence>MSRQNTNTLVRLLLASPVIFGMFSAYAAEQATTADKPAADKSAQMQKVEVKGQAAAYDARRDDTATKIVVNQEEILRHGDTTLGEVLKRLPGITVGGVQGRGGDVRMRGLGNGYTQILLNGEPAPPGFSLDQVSPEMVERIEIMRAATAEYSTQAIAGGINIVLKRQVQTAQRELKTGVQAEHGAYGAVSTFQLSDKSGKMSYAMSGNLLYGRQDRPSHIVTEGYDAAGREVLHRVADDGNRGRLLGIGLSPRINWNIAPGEVITSQNFINIARSKGDAPETVVTSLGAPPRYVATATDAENKMEMLRSDLSWTKRLEQGAKLDAKFGVNYAHRDSKVGQQQYYANEVLALDRDIANDVTEKGWSSTGKYSRPVGDGHAIALGWDGAYSLRNEARLQLETTTVGAPINNRDEGFDATVRRLAMFAQDEWSVTKQWSVYFGLRWEGIQNKSEGNSYAAIDNKSSVFSPVFQTLYKIPGSKNDQLRGGITRTYKAPSLAALVPRRGIASNNSPTTPDTMGNPQLRPELAWGLDLAYEHYLPGGGLLSASTYVRHIDDITHSRVFFIDGLWVSMPVNDGAANTRGIELEAKLPLRQMFPGWPALDLRANVSRSWSSLSMVPGPDNRLDQQTPLSGTFGFDYKFDGLPATFGGSLSFQNGGPVRISQNQYGYAGVKRALDLYGLWKFTPKVQLRMSLANTLRQENVTASTYVSGDGSRLTDTTFTPTFVQVRAMLETKF</sequence>
<dbReference type="InterPro" id="IPR012910">
    <property type="entry name" value="Plug_dom"/>
</dbReference>
<dbReference type="InterPro" id="IPR037066">
    <property type="entry name" value="Plug_dom_sf"/>
</dbReference>
<dbReference type="PROSITE" id="PS52016">
    <property type="entry name" value="TONB_DEPENDENT_REC_3"/>
    <property type="match status" value="1"/>
</dbReference>
<reference evidence="16" key="1">
    <citation type="journal article" date="2019" name="Int. J. Syst. Evol. Microbiol.">
        <title>The Global Catalogue of Microorganisms (GCM) 10K type strain sequencing project: providing services to taxonomists for standard genome sequencing and annotation.</title>
        <authorList>
            <consortium name="The Broad Institute Genomics Platform"/>
            <consortium name="The Broad Institute Genome Sequencing Center for Infectious Disease"/>
            <person name="Wu L."/>
            <person name="Ma J."/>
        </authorList>
    </citation>
    <scope>NUCLEOTIDE SEQUENCE [LARGE SCALE GENOMIC DNA]</scope>
    <source>
        <strain evidence="16">CGMCC 4.5798</strain>
    </source>
</reference>
<feature type="domain" description="TonB-dependent receptor plug" evidence="14">
    <location>
        <begin position="62"/>
        <end position="158"/>
    </location>
</feature>
<dbReference type="RefSeq" id="WP_379771244.1">
    <property type="nucleotide sequence ID" value="NZ_JBHSMZ010000008.1"/>
</dbReference>
<evidence type="ECO:0000256" key="10">
    <source>
        <dbReference type="PROSITE-ProRule" id="PRU01360"/>
    </source>
</evidence>
<dbReference type="InterPro" id="IPR000531">
    <property type="entry name" value="Beta-barrel_TonB"/>
</dbReference>
<dbReference type="CDD" id="cd01347">
    <property type="entry name" value="ligand_gated_channel"/>
    <property type="match status" value="1"/>
</dbReference>
<dbReference type="PANTHER" id="PTHR40980">
    <property type="entry name" value="PLUG DOMAIN-CONTAINING PROTEIN"/>
    <property type="match status" value="1"/>
</dbReference>
<feature type="signal peptide" evidence="12">
    <location>
        <begin position="1"/>
        <end position="27"/>
    </location>
</feature>
<evidence type="ECO:0000256" key="4">
    <source>
        <dbReference type="ARBA" id="ARBA00022452"/>
    </source>
</evidence>
<dbReference type="InterPro" id="IPR039426">
    <property type="entry name" value="TonB-dep_rcpt-like"/>
</dbReference>
<evidence type="ECO:0000313" key="15">
    <source>
        <dbReference type="EMBL" id="MFC5549351.1"/>
    </source>
</evidence>
<dbReference type="SUPFAM" id="SSF56935">
    <property type="entry name" value="Porins"/>
    <property type="match status" value="1"/>
</dbReference>
<keyword evidence="6 11" id="KW-0798">TonB box</keyword>
<keyword evidence="7 10" id="KW-0472">Membrane</keyword>
<evidence type="ECO:0000313" key="16">
    <source>
        <dbReference type="Proteomes" id="UP001596086"/>
    </source>
</evidence>
<keyword evidence="3 10" id="KW-0813">Transport</keyword>
<evidence type="ECO:0000256" key="5">
    <source>
        <dbReference type="ARBA" id="ARBA00022692"/>
    </source>
</evidence>
<dbReference type="Pfam" id="PF07715">
    <property type="entry name" value="Plug"/>
    <property type="match status" value="1"/>
</dbReference>
<organism evidence="15 16">
    <name type="scientific">Massilia aerilata</name>
    <dbReference type="NCBI Taxonomy" id="453817"/>
    <lineage>
        <taxon>Bacteria</taxon>
        <taxon>Pseudomonadati</taxon>
        <taxon>Pseudomonadota</taxon>
        <taxon>Betaproteobacteria</taxon>
        <taxon>Burkholderiales</taxon>
        <taxon>Oxalobacteraceae</taxon>
        <taxon>Telluria group</taxon>
        <taxon>Massilia</taxon>
    </lineage>
</organism>
<keyword evidence="8 15" id="KW-0675">Receptor</keyword>
<dbReference type="EMBL" id="JBHSMZ010000008">
    <property type="protein sequence ID" value="MFC5549351.1"/>
    <property type="molecule type" value="Genomic_DNA"/>
</dbReference>
<evidence type="ECO:0000256" key="8">
    <source>
        <dbReference type="ARBA" id="ARBA00023170"/>
    </source>
</evidence>
<keyword evidence="12" id="KW-0732">Signal</keyword>
<dbReference type="Gene3D" id="2.40.170.20">
    <property type="entry name" value="TonB-dependent receptor, beta-barrel domain"/>
    <property type="match status" value="1"/>
</dbReference>
<gene>
    <name evidence="15" type="ORF">ACFPO9_12620</name>
</gene>
<evidence type="ECO:0000256" key="2">
    <source>
        <dbReference type="ARBA" id="ARBA00009810"/>
    </source>
</evidence>
<name>A0ABW0RZ74_9BURK</name>
<evidence type="ECO:0000256" key="6">
    <source>
        <dbReference type="ARBA" id="ARBA00023077"/>
    </source>
</evidence>
<protein>
    <submittedName>
        <fullName evidence="15">TonB-dependent receptor plug domain-containing protein</fullName>
    </submittedName>
</protein>
<dbReference type="Pfam" id="PF00593">
    <property type="entry name" value="TonB_dep_Rec_b-barrel"/>
    <property type="match status" value="1"/>
</dbReference>
<evidence type="ECO:0000259" key="13">
    <source>
        <dbReference type="Pfam" id="PF00593"/>
    </source>
</evidence>
<keyword evidence="4 10" id="KW-1134">Transmembrane beta strand</keyword>